<evidence type="ECO:0000313" key="3">
    <source>
        <dbReference type="Proteomes" id="UP000253209"/>
    </source>
</evidence>
<evidence type="ECO:0008006" key="4">
    <source>
        <dbReference type="Google" id="ProtNLM"/>
    </source>
</evidence>
<proteinExistence type="predicted"/>
<reference evidence="2 3" key="1">
    <citation type="submission" date="2018-05" db="EMBL/GenBank/DDBJ databases">
        <title>Mucilaginibacter hurinus sp. nov., isolated from briquette warehouse soil.</title>
        <authorList>
            <person name="Choi L."/>
        </authorList>
    </citation>
    <scope>NUCLEOTIDE SEQUENCE [LARGE SCALE GENOMIC DNA]</scope>
    <source>
        <strain evidence="2 3">ZR32</strain>
    </source>
</reference>
<protein>
    <recommendedName>
        <fullName evidence="4">EcsC family protein</fullName>
    </recommendedName>
</protein>
<name>A0A367GU70_9SPHI</name>
<keyword evidence="1" id="KW-1133">Transmembrane helix</keyword>
<dbReference type="OrthoDB" id="792600at2"/>
<keyword evidence="3" id="KW-1185">Reference proteome</keyword>
<keyword evidence="1" id="KW-0812">Transmembrane</keyword>
<feature type="transmembrane region" description="Helical" evidence="1">
    <location>
        <begin position="160"/>
        <end position="177"/>
    </location>
</feature>
<dbReference type="EMBL" id="QGDC01000001">
    <property type="protein sequence ID" value="RCH56738.1"/>
    <property type="molecule type" value="Genomic_DNA"/>
</dbReference>
<gene>
    <name evidence="2" type="ORF">DJ568_02465</name>
</gene>
<evidence type="ECO:0000313" key="2">
    <source>
        <dbReference type="EMBL" id="RCH56738.1"/>
    </source>
</evidence>
<accession>A0A367GU70</accession>
<organism evidence="2 3">
    <name type="scientific">Mucilaginibacter hurinus</name>
    <dbReference type="NCBI Taxonomy" id="2201324"/>
    <lineage>
        <taxon>Bacteria</taxon>
        <taxon>Pseudomonadati</taxon>
        <taxon>Bacteroidota</taxon>
        <taxon>Sphingobacteriia</taxon>
        <taxon>Sphingobacteriales</taxon>
        <taxon>Sphingobacteriaceae</taxon>
        <taxon>Mucilaginibacter</taxon>
    </lineage>
</organism>
<keyword evidence="1" id="KW-0472">Membrane</keyword>
<sequence>MATQYWHVNSAIQFMKLKKISDDIKEQANKLADTGFRQIFNRIDQLHIKKGVDSMGLDKFIEQCALIAAGSGAVSGSGGLITMVVGMPLDMLNLISQQFRVTMAITYYNRGSYKIGFVEFMKIVAASFKVEAGVAASKTVMEAVAEKLIMKLGARAARRLVPVVGAVIGGTANYIFIKRMAKTVKELHPDPVVIQVN</sequence>
<dbReference type="AlphaFoldDB" id="A0A367GU70"/>
<comment type="caution">
    <text evidence="2">The sequence shown here is derived from an EMBL/GenBank/DDBJ whole genome shotgun (WGS) entry which is preliminary data.</text>
</comment>
<dbReference type="Proteomes" id="UP000253209">
    <property type="component" value="Unassembled WGS sequence"/>
</dbReference>
<evidence type="ECO:0000256" key="1">
    <source>
        <dbReference type="SAM" id="Phobius"/>
    </source>
</evidence>